<evidence type="ECO:0000313" key="2">
    <source>
        <dbReference type="Proteomes" id="UP001162734"/>
    </source>
</evidence>
<gene>
    <name evidence="1" type="ORF">AMPC_05460</name>
</gene>
<dbReference type="EMBL" id="AP025592">
    <property type="protein sequence ID" value="BDG07433.1"/>
    <property type="molecule type" value="Genomic_DNA"/>
</dbReference>
<protein>
    <submittedName>
        <fullName evidence="1">Uncharacterized protein</fullName>
    </submittedName>
</protein>
<reference evidence="2" key="1">
    <citation type="journal article" date="2022" name="Int. J. Syst. Evol. Microbiol.">
        <title>Anaeromyxobacter oryzae sp. nov., Anaeromyxobacter diazotrophicus sp. nov. and Anaeromyxobacter paludicola sp. nov., isolated from paddy soils.</title>
        <authorList>
            <person name="Itoh H."/>
            <person name="Xu Z."/>
            <person name="Mise K."/>
            <person name="Masuda Y."/>
            <person name="Ushijima N."/>
            <person name="Hayakawa C."/>
            <person name="Shiratori Y."/>
            <person name="Senoo K."/>
        </authorList>
    </citation>
    <scope>NUCLEOTIDE SEQUENCE [LARGE SCALE GENOMIC DNA]</scope>
    <source>
        <strain evidence="2">Red630</strain>
    </source>
</reference>
<proteinExistence type="predicted"/>
<sequence length="96" mass="10216">MALEWLKRFQASQEKPPGYAEKTLAAYALGMKAGGAIEGVTVEVGPEACAAALALPPGAVYRPEEAPRLPLPGCPRAGRCSCVYRPAMRYARRGEP</sequence>
<evidence type="ECO:0000313" key="1">
    <source>
        <dbReference type="EMBL" id="BDG07433.1"/>
    </source>
</evidence>
<dbReference type="RefSeq" id="WP_248344172.1">
    <property type="nucleotide sequence ID" value="NZ_AP025592.1"/>
</dbReference>
<name>A0ABM7X6J1_9BACT</name>
<keyword evidence="2" id="KW-1185">Reference proteome</keyword>
<accession>A0ABM7X6J1</accession>
<dbReference type="Proteomes" id="UP001162734">
    <property type="component" value="Chromosome"/>
</dbReference>
<organism evidence="1 2">
    <name type="scientific">Anaeromyxobacter paludicola</name>
    <dbReference type="NCBI Taxonomy" id="2918171"/>
    <lineage>
        <taxon>Bacteria</taxon>
        <taxon>Pseudomonadati</taxon>
        <taxon>Myxococcota</taxon>
        <taxon>Myxococcia</taxon>
        <taxon>Myxococcales</taxon>
        <taxon>Cystobacterineae</taxon>
        <taxon>Anaeromyxobacteraceae</taxon>
        <taxon>Anaeromyxobacter</taxon>
    </lineage>
</organism>